<proteinExistence type="inferred from homology"/>
<evidence type="ECO:0000256" key="1">
    <source>
        <dbReference type="ARBA" id="ARBA00010609"/>
    </source>
</evidence>
<dbReference type="Pfam" id="PF00394">
    <property type="entry name" value="Cu-oxidase"/>
    <property type="match status" value="1"/>
</dbReference>
<feature type="domain" description="Plastocyanin-like" evidence="7">
    <location>
        <begin position="13"/>
        <end position="131"/>
    </location>
</feature>
<keyword evidence="2" id="KW-0479">Metal-binding</keyword>
<keyword evidence="9" id="KW-1185">Reference proteome</keyword>
<dbReference type="PANTHER" id="PTHR11709">
    <property type="entry name" value="MULTI-COPPER OXIDASE"/>
    <property type="match status" value="1"/>
</dbReference>
<dbReference type="InterPro" id="IPR011707">
    <property type="entry name" value="Cu-oxidase-like_N"/>
</dbReference>
<organism evidence="8 9">
    <name type="scientific">Hesseltinella vesiculosa</name>
    <dbReference type="NCBI Taxonomy" id="101127"/>
    <lineage>
        <taxon>Eukaryota</taxon>
        <taxon>Fungi</taxon>
        <taxon>Fungi incertae sedis</taxon>
        <taxon>Mucoromycota</taxon>
        <taxon>Mucoromycotina</taxon>
        <taxon>Mucoromycetes</taxon>
        <taxon>Mucorales</taxon>
        <taxon>Cunninghamellaceae</taxon>
        <taxon>Hesseltinella</taxon>
    </lineage>
</organism>
<dbReference type="Proteomes" id="UP000242146">
    <property type="component" value="Unassembled WGS sequence"/>
</dbReference>
<dbReference type="PANTHER" id="PTHR11709:SF394">
    <property type="entry name" value="FI03373P-RELATED"/>
    <property type="match status" value="1"/>
</dbReference>
<comment type="caution">
    <text evidence="8">The sequence shown here is derived from an EMBL/GenBank/DDBJ whole genome shotgun (WGS) entry which is preliminary data.</text>
</comment>
<dbReference type="Pfam" id="PF07731">
    <property type="entry name" value="Cu-oxidase_2"/>
    <property type="match status" value="1"/>
</dbReference>
<dbReference type="InterPro" id="IPR011706">
    <property type="entry name" value="Cu-oxidase_C"/>
</dbReference>
<dbReference type="Pfam" id="PF07732">
    <property type="entry name" value="Cu-oxidase_3"/>
    <property type="match status" value="1"/>
</dbReference>
<name>A0A1X2GGU5_9FUNG</name>
<dbReference type="OrthoDB" id="2121828at2759"/>
<dbReference type="Gene3D" id="2.60.40.420">
    <property type="entry name" value="Cupredoxins - blue copper proteins"/>
    <property type="match status" value="3"/>
</dbReference>
<dbReference type="InterPro" id="IPR008972">
    <property type="entry name" value="Cupredoxin"/>
</dbReference>
<keyword evidence="4" id="KW-0186">Copper</keyword>
<accession>A0A1X2GGU5</accession>
<evidence type="ECO:0000259" key="5">
    <source>
        <dbReference type="Pfam" id="PF00394"/>
    </source>
</evidence>
<reference evidence="8 9" key="1">
    <citation type="submission" date="2016-07" db="EMBL/GenBank/DDBJ databases">
        <title>Pervasive Adenine N6-methylation of Active Genes in Fungi.</title>
        <authorList>
            <consortium name="DOE Joint Genome Institute"/>
            <person name="Mondo S.J."/>
            <person name="Dannebaum R.O."/>
            <person name="Kuo R.C."/>
            <person name="Labutti K."/>
            <person name="Haridas S."/>
            <person name="Kuo A."/>
            <person name="Salamov A."/>
            <person name="Ahrendt S.R."/>
            <person name="Lipzen A."/>
            <person name="Sullivan W."/>
            <person name="Andreopoulos W.B."/>
            <person name="Clum A."/>
            <person name="Lindquist E."/>
            <person name="Daum C."/>
            <person name="Ramamoorthy G.K."/>
            <person name="Gryganskyi A."/>
            <person name="Culley D."/>
            <person name="Magnuson J.K."/>
            <person name="James T.Y."/>
            <person name="O'Malley M.A."/>
            <person name="Stajich J.E."/>
            <person name="Spatafora J.W."/>
            <person name="Visel A."/>
            <person name="Grigoriev I.V."/>
        </authorList>
    </citation>
    <scope>NUCLEOTIDE SEQUENCE [LARGE SCALE GENOMIC DNA]</scope>
    <source>
        <strain evidence="8 9">NRRL 3301</strain>
    </source>
</reference>
<feature type="domain" description="Plastocyanin-like" evidence="6">
    <location>
        <begin position="410"/>
        <end position="565"/>
    </location>
</feature>
<sequence>MNINPDCSNYTDPNNLVVNGQLPGTTLEATQGQVLRVTVYNRLPKSTQPDATIVSYLGGNTNAMTIHFHGILQLHSNDADGVPFVTQNPILPGDHYVYEFYCDQAGTYFYHAHVGMQERSVIGAIIVRDPNEKLSRRGMDDKKGQKIATLPAYDDERLIVLSEWYHLPRLAMEEYLLGPTFAGLLIPNSILINGRTVYAENATTKDCPGYEVVPVQRGLTYRIRVVGANLFTTSGFAIAKHQMTVFETDGTLVKPYDVDYLEVAPGQRYSVLVTADQDPSKTYAIGTEMMWTDAGVVQTNGWGLLQYQAGDSEDASMSGDGDEKTKDDASDAPAVLVYPLSTRQDITLSSTDRLYWDWRQMAPLFATKQDRNILAGSADRTIYWELGSTTLPQLPAGNFRYAINGVPFMDPTETLLLQALNSTRPQSSMTAQQLAASNGYDASLGTYPLKNNEVVDIVIQNVRETNTPCRAHPFHTHGHTHWWIASGSGKYDPETDGQVRNIPNPVAKDTTLLYADPSPDAAADDLYCGWMRLRLFADNPGYWAAHCHIVPHMFMGMMIAFEESPELIPSYLSEIINCGH</sequence>
<evidence type="ECO:0000256" key="2">
    <source>
        <dbReference type="ARBA" id="ARBA00022723"/>
    </source>
</evidence>
<dbReference type="PROSITE" id="PS00080">
    <property type="entry name" value="MULTICOPPER_OXIDASE2"/>
    <property type="match status" value="1"/>
</dbReference>
<dbReference type="STRING" id="101127.A0A1X2GGU5"/>
<evidence type="ECO:0000259" key="6">
    <source>
        <dbReference type="Pfam" id="PF07731"/>
    </source>
</evidence>
<evidence type="ECO:0000313" key="8">
    <source>
        <dbReference type="EMBL" id="ORX53502.1"/>
    </source>
</evidence>
<feature type="domain" description="Plastocyanin-like" evidence="5">
    <location>
        <begin position="156"/>
        <end position="308"/>
    </location>
</feature>
<keyword evidence="3" id="KW-0560">Oxidoreductase</keyword>
<dbReference type="InterPro" id="IPR001117">
    <property type="entry name" value="Cu-oxidase_2nd"/>
</dbReference>
<dbReference type="AlphaFoldDB" id="A0A1X2GGU5"/>
<evidence type="ECO:0000256" key="4">
    <source>
        <dbReference type="ARBA" id="ARBA00023008"/>
    </source>
</evidence>
<dbReference type="EMBL" id="MCGT01000015">
    <property type="protein sequence ID" value="ORX53502.1"/>
    <property type="molecule type" value="Genomic_DNA"/>
</dbReference>
<evidence type="ECO:0000259" key="7">
    <source>
        <dbReference type="Pfam" id="PF07732"/>
    </source>
</evidence>
<protein>
    <submittedName>
        <fullName evidence="8">Cupredoxin</fullName>
    </submittedName>
</protein>
<dbReference type="CDD" id="cd04205">
    <property type="entry name" value="CuRO_2_LCC_like"/>
    <property type="match status" value="1"/>
</dbReference>
<dbReference type="GO" id="GO:0005507">
    <property type="term" value="F:copper ion binding"/>
    <property type="evidence" value="ECO:0007669"/>
    <property type="project" value="InterPro"/>
</dbReference>
<dbReference type="GO" id="GO:0016491">
    <property type="term" value="F:oxidoreductase activity"/>
    <property type="evidence" value="ECO:0007669"/>
    <property type="project" value="UniProtKB-KW"/>
</dbReference>
<evidence type="ECO:0000313" key="9">
    <source>
        <dbReference type="Proteomes" id="UP000242146"/>
    </source>
</evidence>
<comment type="similarity">
    <text evidence="1">Belongs to the multicopper oxidase family.</text>
</comment>
<gene>
    <name evidence="8" type="ORF">DM01DRAFT_1336044</name>
</gene>
<dbReference type="InterPro" id="IPR002355">
    <property type="entry name" value="Cu_oxidase_Cu_BS"/>
</dbReference>
<dbReference type="InterPro" id="IPR045087">
    <property type="entry name" value="Cu-oxidase_fam"/>
</dbReference>
<dbReference type="FunFam" id="2.60.40.420:FF:000045">
    <property type="entry name" value="Laccase 2"/>
    <property type="match status" value="1"/>
</dbReference>
<dbReference type="SUPFAM" id="SSF49503">
    <property type="entry name" value="Cupredoxins"/>
    <property type="match status" value="3"/>
</dbReference>
<evidence type="ECO:0000256" key="3">
    <source>
        <dbReference type="ARBA" id="ARBA00023002"/>
    </source>
</evidence>